<feature type="region of interest" description="Disordered" evidence="1">
    <location>
        <begin position="258"/>
        <end position="292"/>
    </location>
</feature>
<proteinExistence type="predicted"/>
<dbReference type="EMBL" id="MCFF01000013">
    <property type="protein sequence ID" value="ORZ20027.1"/>
    <property type="molecule type" value="Genomic_DNA"/>
</dbReference>
<name>A0A1Y2GR90_9FUNG</name>
<keyword evidence="3" id="KW-1185">Reference proteome</keyword>
<comment type="caution">
    <text evidence="2">The sequence shown here is derived from an EMBL/GenBank/DDBJ whole genome shotgun (WGS) entry which is preliminary data.</text>
</comment>
<organism evidence="2 3">
    <name type="scientific">Lobosporangium transversale</name>
    <dbReference type="NCBI Taxonomy" id="64571"/>
    <lineage>
        <taxon>Eukaryota</taxon>
        <taxon>Fungi</taxon>
        <taxon>Fungi incertae sedis</taxon>
        <taxon>Mucoromycota</taxon>
        <taxon>Mortierellomycotina</taxon>
        <taxon>Mortierellomycetes</taxon>
        <taxon>Mortierellales</taxon>
        <taxon>Mortierellaceae</taxon>
        <taxon>Lobosporangium</taxon>
    </lineage>
</organism>
<dbReference type="GeneID" id="33563980"/>
<dbReference type="InParanoid" id="A0A1Y2GR90"/>
<feature type="region of interest" description="Disordered" evidence="1">
    <location>
        <begin position="26"/>
        <end position="52"/>
    </location>
</feature>
<dbReference type="Proteomes" id="UP000193648">
    <property type="component" value="Unassembled WGS sequence"/>
</dbReference>
<dbReference type="InterPro" id="IPR046341">
    <property type="entry name" value="SET_dom_sf"/>
</dbReference>
<dbReference type="PANTHER" id="PTHR33524">
    <property type="entry name" value="C5ORF35"/>
    <property type="match status" value="1"/>
</dbReference>
<dbReference type="InterPro" id="IPR040415">
    <property type="entry name" value="SETD9"/>
</dbReference>
<dbReference type="RefSeq" id="XP_021882567.1">
    <property type="nucleotide sequence ID" value="XM_022022136.1"/>
</dbReference>
<dbReference type="AlphaFoldDB" id="A0A1Y2GR90"/>
<dbReference type="PANTHER" id="PTHR33524:SF2">
    <property type="entry name" value="SET DOMAIN-CONTAINING PROTEIN 9"/>
    <property type="match status" value="1"/>
</dbReference>
<accession>A0A1Y2GR90</accession>
<feature type="compositionally biased region" description="Basic and acidic residues" evidence="1">
    <location>
        <begin position="38"/>
        <end position="52"/>
    </location>
</feature>
<protein>
    <recommendedName>
        <fullName evidence="4">SET domain-containing protein</fullName>
    </recommendedName>
</protein>
<feature type="compositionally biased region" description="Basic and acidic residues" evidence="1">
    <location>
        <begin position="267"/>
        <end position="285"/>
    </location>
</feature>
<evidence type="ECO:0000313" key="3">
    <source>
        <dbReference type="Proteomes" id="UP000193648"/>
    </source>
</evidence>
<sequence length="425" mass="47911">MRDFLHRFYPYQALRLMLQRMKPTGATKATSIAAGRTKKGESNIDETQTRPEFDAVQAQRQLVSLFNALKQTVPVTTPKENGEKTRTNDSNIRVRQSVLEQQQGFCLKIGPSRIPNAGLGVFLYSKCPDRRRTIAAGTVVAMYPGVLFEPGEATFFNSIHNRYILKCNDGIYVDGKAKGLSGSIFRSVNGRDNFPGTISTADTTWMVDWNLYVKRAMLEIEAMKGKEISSAMPLISVSRNEPPSDITLAKKRVTRPIVVEKEDENEDRGVEGGRRGEGEGEKGETEEGEEGELRVPTGVIKNPLAVGQIVNNGTRLFPSNVRYQELDIETNDCPLELQEFLPNIWYSRDWHTNNYDHDHDHDHDHRHDDNSATDRSSSRNNGSRYNTTDQGSQANLNYLRTVVLVTTKPVKSGEELYSTYIEQYV</sequence>
<dbReference type="Gene3D" id="2.170.270.10">
    <property type="entry name" value="SET domain"/>
    <property type="match status" value="1"/>
</dbReference>
<reference evidence="2 3" key="1">
    <citation type="submission" date="2016-07" db="EMBL/GenBank/DDBJ databases">
        <title>Pervasive Adenine N6-methylation of Active Genes in Fungi.</title>
        <authorList>
            <consortium name="DOE Joint Genome Institute"/>
            <person name="Mondo S.J."/>
            <person name="Dannebaum R.O."/>
            <person name="Kuo R.C."/>
            <person name="Labutti K."/>
            <person name="Haridas S."/>
            <person name="Kuo A."/>
            <person name="Salamov A."/>
            <person name="Ahrendt S.R."/>
            <person name="Lipzen A."/>
            <person name="Sullivan W."/>
            <person name="Andreopoulos W.B."/>
            <person name="Clum A."/>
            <person name="Lindquist E."/>
            <person name="Daum C."/>
            <person name="Ramamoorthy G.K."/>
            <person name="Gryganskyi A."/>
            <person name="Culley D."/>
            <person name="Magnuson J.K."/>
            <person name="James T.Y."/>
            <person name="O'Malley M.A."/>
            <person name="Stajich J.E."/>
            <person name="Spatafora J.W."/>
            <person name="Visel A."/>
            <person name="Grigoriev I.V."/>
        </authorList>
    </citation>
    <scope>NUCLEOTIDE SEQUENCE [LARGE SCALE GENOMIC DNA]</scope>
    <source>
        <strain evidence="2 3">NRRL 3116</strain>
    </source>
</reference>
<feature type="region of interest" description="Disordered" evidence="1">
    <location>
        <begin position="361"/>
        <end position="392"/>
    </location>
</feature>
<evidence type="ECO:0000256" key="1">
    <source>
        <dbReference type="SAM" id="MobiDB-lite"/>
    </source>
</evidence>
<evidence type="ECO:0000313" key="2">
    <source>
        <dbReference type="EMBL" id="ORZ20027.1"/>
    </source>
</evidence>
<evidence type="ECO:0008006" key="4">
    <source>
        <dbReference type="Google" id="ProtNLM"/>
    </source>
</evidence>
<dbReference type="OrthoDB" id="442460at2759"/>
<gene>
    <name evidence="2" type="ORF">BCR41DRAFT_33903</name>
</gene>
<feature type="compositionally biased region" description="Basic and acidic residues" evidence="1">
    <location>
        <begin position="361"/>
        <end position="372"/>
    </location>
</feature>